<dbReference type="InterPro" id="IPR050490">
    <property type="entry name" value="Bact_solute-bd_prot1"/>
</dbReference>
<evidence type="ECO:0000256" key="1">
    <source>
        <dbReference type="SAM" id="SignalP"/>
    </source>
</evidence>
<keyword evidence="1" id="KW-0732">Signal</keyword>
<dbReference type="EMBL" id="CAJVAS010000065">
    <property type="protein sequence ID" value="CAG7651937.1"/>
    <property type="molecule type" value="Genomic_DNA"/>
</dbReference>
<dbReference type="PANTHER" id="PTHR43649">
    <property type="entry name" value="ARABINOSE-BINDING PROTEIN-RELATED"/>
    <property type="match status" value="1"/>
</dbReference>
<name>A0A916NLT5_9BACL</name>
<organism evidence="2 3">
    <name type="scientific">Paenibacillus solanacearum</name>
    <dbReference type="NCBI Taxonomy" id="2048548"/>
    <lineage>
        <taxon>Bacteria</taxon>
        <taxon>Bacillati</taxon>
        <taxon>Bacillota</taxon>
        <taxon>Bacilli</taxon>
        <taxon>Bacillales</taxon>
        <taxon>Paenibacillaceae</taxon>
        <taxon>Paenibacillus</taxon>
    </lineage>
</organism>
<keyword evidence="3" id="KW-1185">Reference proteome</keyword>
<evidence type="ECO:0000313" key="2">
    <source>
        <dbReference type="EMBL" id="CAG7651937.1"/>
    </source>
</evidence>
<dbReference type="Proteomes" id="UP000693672">
    <property type="component" value="Unassembled WGS sequence"/>
</dbReference>
<feature type="signal peptide" evidence="1">
    <location>
        <begin position="1"/>
        <end position="25"/>
    </location>
</feature>
<sequence length="444" mass="48077">MNMNNTWKRVMSVSMASVVTAGLLAGCGGGAQKPAEGGQGQAGAKPFQGKKLTLVTANHPWGEAIKPLLPKFEEQTGMKVELQSFFEDQLTQKLTVQFTTGATTPDVFMYRPLQEGKLFFKNGWVQPLDEYVGKDANYDFNDFSKSAVGSTTVDKKLTGIPVITEQEILYYRKDLLQKAGIAVPKTLDELVAAVKKLHDPKNEMYGFVARGQRSPLVTQVSSFLYSEGADFMKDDKATVNTPEALKAFGTYATLLKDYGPPGVMNMSWPQAIGIFAQGKVAFYTDANSIYNNATDKEKSVVADKVGFAVFPGGAAGSKPYNITSWGLAMNSKSANKDAAWEFIKWATSKEVVLQTQQKGNPGARMSVWDKPEGTTGFPAELVPVIKESSKGGVDHDRPTVISVGEARDAVGAIVLKAISGEDIKAAAEQANKELQTIIDKDKTK</sequence>
<dbReference type="Pfam" id="PF01547">
    <property type="entry name" value="SBP_bac_1"/>
    <property type="match status" value="1"/>
</dbReference>
<accession>A0A916NLT5</accession>
<gene>
    <name evidence="2" type="ORF">PAESOLCIP111_06423</name>
</gene>
<dbReference type="AlphaFoldDB" id="A0A916NLT5"/>
<protein>
    <recommendedName>
        <fullName evidence="4">Sugar ABC transporter substrate-binding protein</fullName>
    </recommendedName>
</protein>
<dbReference type="InterPro" id="IPR006059">
    <property type="entry name" value="SBP"/>
</dbReference>
<feature type="chain" id="PRO_5038570477" description="Sugar ABC transporter substrate-binding protein" evidence="1">
    <location>
        <begin position="26"/>
        <end position="444"/>
    </location>
</feature>
<dbReference type="PANTHER" id="PTHR43649:SF12">
    <property type="entry name" value="DIACETYLCHITOBIOSE BINDING PROTEIN DASA"/>
    <property type="match status" value="1"/>
</dbReference>
<comment type="caution">
    <text evidence="2">The sequence shown here is derived from an EMBL/GenBank/DDBJ whole genome shotgun (WGS) entry which is preliminary data.</text>
</comment>
<proteinExistence type="predicted"/>
<reference evidence="2" key="1">
    <citation type="submission" date="2021-06" db="EMBL/GenBank/DDBJ databases">
        <authorList>
            <person name="Criscuolo A."/>
        </authorList>
    </citation>
    <scope>NUCLEOTIDE SEQUENCE</scope>
    <source>
        <strain evidence="2">CIP111600</strain>
    </source>
</reference>
<evidence type="ECO:0000313" key="3">
    <source>
        <dbReference type="Proteomes" id="UP000693672"/>
    </source>
</evidence>
<dbReference type="CDD" id="cd13585">
    <property type="entry name" value="PBP2_TMBP_like"/>
    <property type="match status" value="1"/>
</dbReference>
<evidence type="ECO:0008006" key="4">
    <source>
        <dbReference type="Google" id="ProtNLM"/>
    </source>
</evidence>